<feature type="coiled-coil region" evidence="1">
    <location>
        <begin position="652"/>
        <end position="679"/>
    </location>
</feature>
<dbReference type="EMBL" id="BKCJ010009463">
    <property type="protein sequence ID" value="GEU87077.1"/>
    <property type="molecule type" value="Genomic_DNA"/>
</dbReference>
<sequence length="1869" mass="210431">MDDQNITIEEYIRLEEEKAQKHGKVFNWEIAKYGKIWYDEDVHDLRFVETEFLAIVFNDNLTSNEHYLVNLPIVYNDALMSKSDFPTEPTLCPQHIDEFDLKDETSLFEYDEVEQNILYFNDLFPFNIIHLGDLKSATDNDDNEIDMIQPSGKPRYVFFTLLNLGKLVFKNGYGVLDTALPPRDQRHQYLRFKGLQYSEGDIANFDTRLAKIYKREVHTVQVFNFRGLPDLMANWLSSRMLMEHMDAQRLIACSFIERSQAPKKVTVTDLFYLRGMDIGLVNVPYQLARYLRLFTSGRKQGTMISDGQFVARLEKHFELLTEERLQGVTMIVQDLPIIDMAGLVRLQLCVELVDTWAWATSGPERQPDAVVGTPKAAEDAPIVDEGASAVPAPVQAPQPPPPASGPAQTMSKRLARVVEDVHEIQETVVGLSQMMSQAKVRIKRLHDDIRVTTAQEDANMKLLRSLPSAWNNIALIIRNKSDLDILSIDDLYNNQKVYESNIKGQSSSSSNSHNLAFVFLDNIGTTNETVNSAHSDSAASSKDQALLHHLEQIDTDDLEEMDLKWQVVMLTMRVKRECMALRNQRNKNKDSPTRNAPVDTSTTNALVVQDGIGGYDWSFQAEEELTNFSLMAYTSQGSSSSSSSDFEVHTCFEECLQSYEALQKQYDQQRETLNKSNLKIIDKIGLGYDGQMNESDLNDIHVNESEVLNNVFDSRKSDGDNGQVNDRFKKGEGYHAVPPPYTGNCMPPRADLSFAGLDDLVFKSKVSKTITSVPKLESSASKTSKDSLEKPKTFRPSAPLIEEWESNSKDKNVLESKEVKKTAKPSLEKIKFLNARNTTVENENKAEKPRKFSQSPTDCNFYENKMVLNNKGKITGPKENRQVWDNTARVNHQNKLTHPHPKRNFVLAAVLIKFGQVPINAAKQSSHRAATSVSAARRVNTATSRPNGNPQDALQDQEIFNNGCSRHMIGNKSYLTDYQEIDGKIAAFEGNAKGGNQTNGNAGTKANINAGQVGKKTVPGPQYVLLPLLTTDSQGLKSSEDEVVDDAGKKNKDANGNRMFTPISAVGSSYVELGGSIPVNAAILFNADLPTDHLIPDLEDTADLQYTRIFSGAYEDEVEGKHAIGTKWVYRNKKDKRGIVVRNKERMVTQDYTQEEGTDYDEVFAPVARIEAIRLFLACASFIGFLVYQIDVKSAFLYGSIEEEVYVCQPPGFEDPHFPDKVYKVEKALYGLHQAPRAWYETLSTYLLENRFRRGIIDKTLFIKKDKGLQVMQRDGGIFISQDKYVAGILKKFDFSSVKTASIPIKTNKALLKDEESKDVDVHLYRSMIGSLMYLTASRTALMFAVCACSRFQVTPKVSHLHAVNRIFRYLKGQPKLGLWYPRDSSFELEAFSNSDYVGAKYVVAANYCGQFWATAKVKNVNGEAQIQSLVDKKKVIITEASIRRDLRFEDKGGVDYLSSEVVFEQWTLMGSTMASAIICLATNQNFNFLKYIFDNMVKHLDGGVKFLMYPRFVQVFLDNKVKAPKYMGEDLEIPTDPYHTSIVTQPSSSLPQKKQKSRRKQRKKIEVPTPSSEIPNEESVPTPSNDPLPSGEDKIQLNELMILCTNLQKQVLDLEEAKTAQAKEIASLKKIGRINEEDMFGVNDLDGDKVVVDVLASVDVEQSVKVVKKEVSTANPITITGEVVTTAGIEVTTAATSLQISKNELTLVQTLIDIKAAKPKAITTVATIVTIVGTRPKEKGIVMLEPSETPLPKPIDSSQKPSQAKYKGKGKVMQAELEEEERLKRLKEEETNIALFAEWDNTQAMMDVYCELDVRLQEEETEELSIEEKSREDLEVLWSIIKVDYEVKMAYDLLRLIRRQINEGYVPE</sequence>
<organism evidence="4">
    <name type="scientific">Tanacetum cinerariifolium</name>
    <name type="common">Dalmatian daisy</name>
    <name type="synonym">Chrysanthemum cinerariifolium</name>
    <dbReference type="NCBI Taxonomy" id="118510"/>
    <lineage>
        <taxon>Eukaryota</taxon>
        <taxon>Viridiplantae</taxon>
        <taxon>Streptophyta</taxon>
        <taxon>Embryophyta</taxon>
        <taxon>Tracheophyta</taxon>
        <taxon>Spermatophyta</taxon>
        <taxon>Magnoliopsida</taxon>
        <taxon>eudicotyledons</taxon>
        <taxon>Gunneridae</taxon>
        <taxon>Pentapetalae</taxon>
        <taxon>asterids</taxon>
        <taxon>campanulids</taxon>
        <taxon>Asterales</taxon>
        <taxon>Asteraceae</taxon>
        <taxon>Asteroideae</taxon>
        <taxon>Anthemideae</taxon>
        <taxon>Anthemidinae</taxon>
        <taxon>Tanacetum</taxon>
    </lineage>
</organism>
<protein>
    <recommendedName>
        <fullName evidence="3">Reverse transcriptase Ty1/copia-type domain-containing protein</fullName>
    </recommendedName>
</protein>
<dbReference type="SUPFAM" id="SSF56672">
    <property type="entry name" value="DNA/RNA polymerases"/>
    <property type="match status" value="1"/>
</dbReference>
<dbReference type="Pfam" id="PF07727">
    <property type="entry name" value="RVT_2"/>
    <property type="match status" value="1"/>
</dbReference>
<feature type="compositionally biased region" description="Basic and acidic residues" evidence="2">
    <location>
        <begin position="783"/>
        <end position="792"/>
    </location>
</feature>
<comment type="caution">
    <text evidence="4">The sequence shown here is derived from an EMBL/GenBank/DDBJ whole genome shotgun (WGS) entry which is preliminary data.</text>
</comment>
<feature type="domain" description="Reverse transcriptase Ty1/copia-type" evidence="3">
    <location>
        <begin position="1119"/>
        <end position="1266"/>
    </location>
</feature>
<feature type="region of interest" description="Disordered" evidence="2">
    <location>
        <begin position="1747"/>
        <end position="1770"/>
    </location>
</feature>
<feature type="compositionally biased region" description="Polar residues" evidence="2">
    <location>
        <begin position="773"/>
        <end position="782"/>
    </location>
</feature>
<dbReference type="PANTHER" id="PTHR11439:SF509">
    <property type="entry name" value="RNA-DIRECTED DNA POLYMERASE"/>
    <property type="match status" value="1"/>
</dbReference>
<accession>A0A6L2NN76</accession>
<feature type="compositionally biased region" description="Polar residues" evidence="2">
    <location>
        <begin position="1570"/>
        <end position="1588"/>
    </location>
</feature>
<feature type="region of interest" description="Disordered" evidence="2">
    <location>
        <begin position="1538"/>
        <end position="1593"/>
    </location>
</feature>
<feature type="region of interest" description="Disordered" evidence="2">
    <location>
        <begin position="925"/>
        <end position="954"/>
    </location>
</feature>
<proteinExistence type="predicted"/>
<evidence type="ECO:0000256" key="1">
    <source>
        <dbReference type="SAM" id="Coils"/>
    </source>
</evidence>
<gene>
    <name evidence="4" type="ORF">Tci_059055</name>
</gene>
<feature type="compositionally biased region" description="Low complexity" evidence="2">
    <location>
        <begin position="927"/>
        <end position="938"/>
    </location>
</feature>
<feature type="compositionally biased region" description="Basic residues" evidence="2">
    <location>
        <begin position="1554"/>
        <end position="1564"/>
    </location>
</feature>
<name>A0A6L2NN76_TANCI</name>
<dbReference type="PANTHER" id="PTHR11439">
    <property type="entry name" value="GAG-POL-RELATED RETROTRANSPOSON"/>
    <property type="match status" value="1"/>
</dbReference>
<evidence type="ECO:0000259" key="3">
    <source>
        <dbReference type="Pfam" id="PF07727"/>
    </source>
</evidence>
<dbReference type="InterPro" id="IPR013103">
    <property type="entry name" value="RVT_2"/>
</dbReference>
<feature type="compositionally biased region" description="Pro residues" evidence="2">
    <location>
        <begin position="394"/>
        <end position="404"/>
    </location>
</feature>
<evidence type="ECO:0000256" key="2">
    <source>
        <dbReference type="SAM" id="MobiDB-lite"/>
    </source>
</evidence>
<reference evidence="4" key="1">
    <citation type="journal article" date="2019" name="Sci. Rep.">
        <title>Draft genome of Tanacetum cinerariifolium, the natural source of mosquito coil.</title>
        <authorList>
            <person name="Yamashiro T."/>
            <person name="Shiraishi A."/>
            <person name="Satake H."/>
            <person name="Nakayama K."/>
        </authorList>
    </citation>
    <scope>NUCLEOTIDE SEQUENCE</scope>
</reference>
<evidence type="ECO:0000313" key="4">
    <source>
        <dbReference type="EMBL" id="GEU87077.1"/>
    </source>
</evidence>
<feature type="region of interest" description="Disordered" evidence="2">
    <location>
        <begin position="773"/>
        <end position="793"/>
    </location>
</feature>
<feature type="compositionally biased region" description="Polar residues" evidence="2">
    <location>
        <begin position="940"/>
        <end position="954"/>
    </location>
</feature>
<feature type="region of interest" description="Disordered" evidence="2">
    <location>
        <begin position="712"/>
        <end position="742"/>
    </location>
</feature>
<keyword evidence="1" id="KW-0175">Coiled coil</keyword>
<dbReference type="InterPro" id="IPR043502">
    <property type="entry name" value="DNA/RNA_pol_sf"/>
</dbReference>
<feature type="region of interest" description="Disordered" evidence="2">
    <location>
        <begin position="390"/>
        <end position="409"/>
    </location>
</feature>